<dbReference type="InParanoid" id="A0A0Q3U272"/>
<dbReference type="EMBL" id="AGNK02005326">
    <property type="status" value="NOT_ANNOTATED_CDS"/>
    <property type="molecule type" value="Genomic_DNA"/>
</dbReference>
<organism evidence="2 3">
    <name type="scientific">Setaria italica</name>
    <name type="common">Foxtail millet</name>
    <name type="synonym">Panicum italicum</name>
    <dbReference type="NCBI Taxonomy" id="4555"/>
    <lineage>
        <taxon>Eukaryota</taxon>
        <taxon>Viridiplantae</taxon>
        <taxon>Streptophyta</taxon>
        <taxon>Embryophyta</taxon>
        <taxon>Tracheophyta</taxon>
        <taxon>Spermatophyta</taxon>
        <taxon>Magnoliopsida</taxon>
        <taxon>Liliopsida</taxon>
        <taxon>Poales</taxon>
        <taxon>Poaceae</taxon>
        <taxon>PACMAD clade</taxon>
        <taxon>Panicoideae</taxon>
        <taxon>Panicodae</taxon>
        <taxon>Paniceae</taxon>
        <taxon>Cenchrinae</taxon>
        <taxon>Setaria</taxon>
    </lineage>
</organism>
<sequence>MARSPIRRFLHLLIDDHHRAHTLRKIDTTPFFAAGACPQLGSVTPAGGGYAPHPAAVPGGTLR</sequence>
<evidence type="ECO:0000313" key="3">
    <source>
        <dbReference type="Proteomes" id="UP000004995"/>
    </source>
</evidence>
<dbReference type="Gramene" id="KQK86702">
    <property type="protein sequence ID" value="KQK86702"/>
    <property type="gene ID" value="SETIT_039835mg"/>
</dbReference>
<dbReference type="AlphaFoldDB" id="A0A0Q3U272"/>
<proteinExistence type="predicted"/>
<feature type="region of interest" description="Disordered" evidence="1">
    <location>
        <begin position="43"/>
        <end position="63"/>
    </location>
</feature>
<evidence type="ECO:0000256" key="1">
    <source>
        <dbReference type="SAM" id="MobiDB-lite"/>
    </source>
</evidence>
<reference evidence="3" key="1">
    <citation type="journal article" date="2012" name="Nat. Biotechnol.">
        <title>Reference genome sequence of the model plant Setaria.</title>
        <authorList>
            <person name="Bennetzen J.L."/>
            <person name="Schmutz J."/>
            <person name="Wang H."/>
            <person name="Percifield R."/>
            <person name="Hawkins J."/>
            <person name="Pontaroli A.C."/>
            <person name="Estep M."/>
            <person name="Feng L."/>
            <person name="Vaughn J.N."/>
            <person name="Grimwood J."/>
            <person name="Jenkins J."/>
            <person name="Barry K."/>
            <person name="Lindquist E."/>
            <person name="Hellsten U."/>
            <person name="Deshpande S."/>
            <person name="Wang X."/>
            <person name="Wu X."/>
            <person name="Mitros T."/>
            <person name="Triplett J."/>
            <person name="Yang X."/>
            <person name="Ye C.Y."/>
            <person name="Mauro-Herrera M."/>
            <person name="Wang L."/>
            <person name="Li P."/>
            <person name="Sharma M."/>
            <person name="Sharma R."/>
            <person name="Ronald P.C."/>
            <person name="Panaud O."/>
            <person name="Kellogg E.A."/>
            <person name="Brutnell T.P."/>
            <person name="Doust A.N."/>
            <person name="Tuskan G.A."/>
            <person name="Rokhsar D."/>
            <person name="Devos K.M."/>
        </authorList>
    </citation>
    <scope>NUCLEOTIDE SEQUENCE [LARGE SCALE GENOMIC DNA]</scope>
    <source>
        <strain evidence="3">cv. Yugu1</strain>
    </source>
</reference>
<dbReference type="Proteomes" id="UP000004995">
    <property type="component" value="Unassembled WGS sequence"/>
</dbReference>
<name>A0A0Q3U272_SETIT</name>
<dbReference type="EnsemblPlants" id="KQK86702">
    <property type="protein sequence ID" value="KQK86702"/>
    <property type="gene ID" value="SETIT_039835mg"/>
</dbReference>
<keyword evidence="3" id="KW-1185">Reference proteome</keyword>
<evidence type="ECO:0000313" key="2">
    <source>
        <dbReference type="EnsemblPlants" id="KQK86702"/>
    </source>
</evidence>
<protein>
    <submittedName>
        <fullName evidence="2">Uncharacterized protein</fullName>
    </submittedName>
</protein>
<accession>A0A0Q3U272</accession>
<feature type="compositionally biased region" description="Low complexity" evidence="1">
    <location>
        <begin position="51"/>
        <end position="63"/>
    </location>
</feature>
<reference evidence="2" key="2">
    <citation type="submission" date="2018-08" db="UniProtKB">
        <authorList>
            <consortium name="EnsemblPlants"/>
        </authorList>
    </citation>
    <scope>IDENTIFICATION</scope>
    <source>
        <strain evidence="2">Yugu1</strain>
    </source>
</reference>